<proteinExistence type="predicted"/>
<keyword evidence="2" id="KW-1185">Reference proteome</keyword>
<gene>
    <name evidence="1" type="ORF">H6P81_003546</name>
</gene>
<name>A0AAV7FD30_ARIFI</name>
<protein>
    <submittedName>
        <fullName evidence="1">Uncharacterized protein</fullName>
    </submittedName>
</protein>
<dbReference type="Pfam" id="PF05910">
    <property type="entry name" value="DUF868"/>
    <property type="match status" value="1"/>
</dbReference>
<organism evidence="1 2">
    <name type="scientific">Aristolochia fimbriata</name>
    <name type="common">White veined hardy Dutchman's pipe vine</name>
    <dbReference type="NCBI Taxonomy" id="158543"/>
    <lineage>
        <taxon>Eukaryota</taxon>
        <taxon>Viridiplantae</taxon>
        <taxon>Streptophyta</taxon>
        <taxon>Embryophyta</taxon>
        <taxon>Tracheophyta</taxon>
        <taxon>Spermatophyta</taxon>
        <taxon>Magnoliopsida</taxon>
        <taxon>Magnoliidae</taxon>
        <taxon>Piperales</taxon>
        <taxon>Aristolochiaceae</taxon>
        <taxon>Aristolochia</taxon>
    </lineage>
</organism>
<reference evidence="1 2" key="1">
    <citation type="submission" date="2021-07" db="EMBL/GenBank/DDBJ databases">
        <title>The Aristolochia fimbriata genome: insights into angiosperm evolution, floral development and chemical biosynthesis.</title>
        <authorList>
            <person name="Jiao Y."/>
        </authorList>
    </citation>
    <scope>NUCLEOTIDE SEQUENCE [LARGE SCALE GENOMIC DNA]</scope>
    <source>
        <strain evidence="1">IBCAS-2021</strain>
        <tissue evidence="1">Leaf</tissue>
    </source>
</reference>
<comment type="caution">
    <text evidence="1">The sequence shown here is derived from an EMBL/GenBank/DDBJ whole genome shotgun (WGS) entry which is preliminary data.</text>
</comment>
<dbReference type="EMBL" id="JAINDJ010000002">
    <property type="protein sequence ID" value="KAG9459038.1"/>
    <property type="molecule type" value="Genomic_DNA"/>
</dbReference>
<evidence type="ECO:0000313" key="1">
    <source>
        <dbReference type="EMBL" id="KAG9459038.1"/>
    </source>
</evidence>
<sequence length="295" mass="32704">MRDFASCFSEHAIKVSDSSCSGNSGRSPSAQNTVACVYRTQHSTGKQLLVTVTWCRNQMGHLLSVTVDDDPASCVCKVDTSSWQFWKKKGTRSLETGSSKVDVFWDLSSAKYAAGPEPVENFYLVVVADAQIVVLLGDMDEEAAMKKFDITTPIANFFLSARKEYVSGKAVYSTKAQFVDHGVCHDILIKCRGENGGTKDPELCVCIDQKKVIHVKKLLWKFRGNQTILVDGLPVDMMWDVHGWFFNSSASGDAVFMFKPRKGSDSRLWLEEKLLPKKDLGGPGFSLLIYACKCP</sequence>
<dbReference type="InterPro" id="IPR008586">
    <property type="entry name" value="DUF868_pln"/>
</dbReference>
<dbReference type="AlphaFoldDB" id="A0AAV7FD30"/>
<dbReference type="PANTHER" id="PTHR31972:SF48">
    <property type="entry name" value="OS04G0407500 PROTEIN"/>
    <property type="match status" value="1"/>
</dbReference>
<accession>A0AAV7FD30</accession>
<dbReference type="PANTHER" id="PTHR31972">
    <property type="entry name" value="EXPRESSED PROTEIN"/>
    <property type="match status" value="1"/>
</dbReference>
<evidence type="ECO:0000313" key="2">
    <source>
        <dbReference type="Proteomes" id="UP000825729"/>
    </source>
</evidence>
<dbReference type="Proteomes" id="UP000825729">
    <property type="component" value="Unassembled WGS sequence"/>
</dbReference>